<feature type="compositionally biased region" description="Low complexity" evidence="14">
    <location>
        <begin position="383"/>
        <end position="399"/>
    </location>
</feature>
<sequence length="489" mass="51009">MSEPKDIQEASGAQGHAEDEDAPPPRQQAPPCEQCGAAASKYRCPGCSLRTCSLACVNTHKASTGCSGKRDRTVFVGMKEFDDKALLSDFRLLEEIGRADDVARRCRPPAAKPQLPAHLASLVYQGSWRSVKLLIMPPGMAKRKANTTRYDARNRTMFWRVEWRFLGAPAGGGSGCIECVDERVDEKAVVGEVLAAHLRHPAPNYVPLRPYAKAGLEALRVFMRKEKTPANAPAYFPIDTSKPLASQLASRTIIEYPVFIVVLPHEAANYPPPPLFQPLPRAAGQQPSVPQPGAQGAVAPQPGAHAGVVQPPPPPPPRRPQPPQQPAPQLPLSGSGTPQAAHPQAQAAATPAPAAAAGMAAGGPDHSSQPDQHHSKRPRVDGAEPSAAGGAAAGHQPGPGVTGGLGPPGQGAPAVGGKPSGPPPQDENEIDIDVEEGLPEGLVFYYGDDSEEEADAERGAGQVAGSGTAGQVGGSGLRTDENEIALDDL</sequence>
<keyword evidence="5 13" id="KW-0863">Zinc-finger</keyword>
<comment type="function">
    <text evidence="8">Required for box C/D snoRNAs accumulation involved in snoRNA processing, snoRNA transport to the nucleolus and ribosome biogenesis.</text>
</comment>
<feature type="compositionally biased region" description="Pro residues" evidence="14">
    <location>
        <begin position="310"/>
        <end position="329"/>
    </location>
</feature>
<feature type="region of interest" description="Disordered" evidence="14">
    <location>
        <begin position="1"/>
        <end position="31"/>
    </location>
</feature>
<dbReference type="EMBL" id="JAEHOC010000056">
    <property type="protein sequence ID" value="KAG2425359.1"/>
    <property type="molecule type" value="Genomic_DNA"/>
</dbReference>
<feature type="compositionally biased region" description="Low complexity" evidence="14">
    <location>
        <begin position="291"/>
        <end position="309"/>
    </location>
</feature>
<keyword evidence="4" id="KW-0479">Metal-binding</keyword>
<name>A0A835SND6_CHLIN</name>
<evidence type="ECO:0000313" key="17">
    <source>
        <dbReference type="Proteomes" id="UP000650467"/>
    </source>
</evidence>
<evidence type="ECO:0000256" key="13">
    <source>
        <dbReference type="PROSITE-ProRule" id="PRU00453"/>
    </source>
</evidence>
<feature type="compositionally biased region" description="Low complexity" evidence="14">
    <location>
        <begin position="338"/>
        <end position="364"/>
    </location>
</feature>
<keyword evidence="1" id="KW-1017">Isopeptide bond</keyword>
<evidence type="ECO:0000256" key="4">
    <source>
        <dbReference type="ARBA" id="ARBA00022723"/>
    </source>
</evidence>
<comment type="similarity">
    <text evidence="9">Belongs to the BCD1 family.</text>
</comment>
<proteinExistence type="inferred from homology"/>
<evidence type="ECO:0000256" key="10">
    <source>
        <dbReference type="ARBA" id="ARBA00061949"/>
    </source>
</evidence>
<gene>
    <name evidence="16" type="ORF">HXX76_013773</name>
</gene>
<feature type="region of interest" description="Disordered" evidence="14">
    <location>
        <begin position="274"/>
        <end position="489"/>
    </location>
</feature>
<dbReference type="GO" id="GO:0000492">
    <property type="term" value="P:box C/D snoRNP assembly"/>
    <property type="evidence" value="ECO:0007669"/>
    <property type="project" value="TreeGrafter"/>
</dbReference>
<evidence type="ECO:0000313" key="16">
    <source>
        <dbReference type="EMBL" id="KAG2425359.1"/>
    </source>
</evidence>
<feature type="compositionally biased region" description="Acidic residues" evidence="14">
    <location>
        <begin position="426"/>
        <end position="438"/>
    </location>
</feature>
<evidence type="ECO:0000256" key="14">
    <source>
        <dbReference type="SAM" id="MobiDB-lite"/>
    </source>
</evidence>
<feature type="compositionally biased region" description="Gly residues" evidence="14">
    <location>
        <begin position="462"/>
        <end position="476"/>
    </location>
</feature>
<keyword evidence="6" id="KW-0862">Zinc</keyword>
<evidence type="ECO:0000256" key="8">
    <source>
        <dbReference type="ARBA" id="ARBA00049598"/>
    </source>
</evidence>
<dbReference type="AlphaFoldDB" id="A0A835SND6"/>
<evidence type="ECO:0000256" key="3">
    <source>
        <dbReference type="ARBA" id="ARBA00022553"/>
    </source>
</evidence>
<evidence type="ECO:0000256" key="9">
    <source>
        <dbReference type="ARBA" id="ARBA00049654"/>
    </source>
</evidence>
<keyword evidence="2" id="KW-0690">Ribosome biogenesis</keyword>
<keyword evidence="3" id="KW-0597">Phosphoprotein</keyword>
<evidence type="ECO:0000256" key="7">
    <source>
        <dbReference type="ARBA" id="ARBA00022843"/>
    </source>
</evidence>
<keyword evidence="7" id="KW-0832">Ubl conjugation</keyword>
<feature type="compositionally biased region" description="Gly residues" evidence="14">
    <location>
        <begin position="400"/>
        <end position="409"/>
    </location>
</feature>
<dbReference type="Gene3D" id="3.30.60.190">
    <property type="match status" value="1"/>
</dbReference>
<dbReference type="PANTHER" id="PTHR13483:SF3">
    <property type="entry name" value="BOX C_D SNORNA PROTEIN 1"/>
    <property type="match status" value="1"/>
</dbReference>
<evidence type="ECO:0000256" key="5">
    <source>
        <dbReference type="ARBA" id="ARBA00022771"/>
    </source>
</evidence>
<evidence type="ECO:0000256" key="1">
    <source>
        <dbReference type="ARBA" id="ARBA00022499"/>
    </source>
</evidence>
<dbReference type="Proteomes" id="UP000650467">
    <property type="component" value="Unassembled WGS sequence"/>
</dbReference>
<feature type="domain" description="HIT-type" evidence="15">
    <location>
        <begin position="32"/>
        <end position="66"/>
    </location>
</feature>
<dbReference type="CDD" id="cd23023">
    <property type="entry name" value="zf-HIT_BCD1"/>
    <property type="match status" value="1"/>
</dbReference>
<evidence type="ECO:0000256" key="12">
    <source>
        <dbReference type="ARBA" id="ARBA00077531"/>
    </source>
</evidence>
<evidence type="ECO:0000256" key="6">
    <source>
        <dbReference type="ARBA" id="ARBA00022833"/>
    </source>
</evidence>
<dbReference type="Pfam" id="PF25790">
    <property type="entry name" value="BCD1"/>
    <property type="match status" value="1"/>
</dbReference>
<dbReference type="GO" id="GO:0008270">
    <property type="term" value="F:zinc ion binding"/>
    <property type="evidence" value="ECO:0007669"/>
    <property type="project" value="UniProtKB-UniRule"/>
</dbReference>
<dbReference type="GO" id="GO:0070761">
    <property type="term" value="C:pre-snoRNP complex"/>
    <property type="evidence" value="ECO:0007669"/>
    <property type="project" value="TreeGrafter"/>
</dbReference>
<dbReference type="GO" id="GO:0005634">
    <property type="term" value="C:nucleus"/>
    <property type="evidence" value="ECO:0007669"/>
    <property type="project" value="TreeGrafter"/>
</dbReference>
<dbReference type="InterPro" id="IPR057721">
    <property type="entry name" value="BCD1_alpha/beta"/>
</dbReference>
<dbReference type="InterPro" id="IPR051639">
    <property type="entry name" value="BCD1"/>
</dbReference>
<accession>A0A835SND6</accession>
<dbReference type="PANTHER" id="PTHR13483">
    <property type="entry name" value="BOX C_D SNORNA PROTEIN 1-RELATED"/>
    <property type="match status" value="1"/>
</dbReference>
<dbReference type="GO" id="GO:0048254">
    <property type="term" value="P:snoRNA localization"/>
    <property type="evidence" value="ECO:0007669"/>
    <property type="project" value="TreeGrafter"/>
</dbReference>
<protein>
    <recommendedName>
        <fullName evidence="11">Box C/D snoRNA protein 1</fullName>
    </recommendedName>
    <alternativeName>
        <fullName evidence="12">Zinc finger HIT domain-containing protein 6</fullName>
    </alternativeName>
</protein>
<reference evidence="16" key="1">
    <citation type="journal article" date="2020" name="bioRxiv">
        <title>Comparative genomics of Chlamydomonas.</title>
        <authorList>
            <person name="Craig R.J."/>
            <person name="Hasan A.R."/>
            <person name="Ness R.W."/>
            <person name="Keightley P.D."/>
        </authorList>
    </citation>
    <scope>NUCLEOTIDE SEQUENCE</scope>
    <source>
        <strain evidence="16">SAG 7.73</strain>
    </source>
</reference>
<dbReference type="InterPro" id="IPR007529">
    <property type="entry name" value="Znf_HIT"/>
</dbReference>
<dbReference type="SUPFAM" id="SSF144232">
    <property type="entry name" value="HIT/MYND zinc finger-like"/>
    <property type="match status" value="1"/>
</dbReference>
<dbReference type="PROSITE" id="PS51083">
    <property type="entry name" value="ZF_HIT"/>
    <property type="match status" value="1"/>
</dbReference>
<evidence type="ECO:0000256" key="2">
    <source>
        <dbReference type="ARBA" id="ARBA00022517"/>
    </source>
</evidence>
<organism evidence="16 17">
    <name type="scientific">Chlamydomonas incerta</name>
    <dbReference type="NCBI Taxonomy" id="51695"/>
    <lineage>
        <taxon>Eukaryota</taxon>
        <taxon>Viridiplantae</taxon>
        <taxon>Chlorophyta</taxon>
        <taxon>core chlorophytes</taxon>
        <taxon>Chlorophyceae</taxon>
        <taxon>CS clade</taxon>
        <taxon>Chlamydomonadales</taxon>
        <taxon>Chlamydomonadaceae</taxon>
        <taxon>Chlamydomonas</taxon>
    </lineage>
</organism>
<dbReference type="Pfam" id="PF04438">
    <property type="entry name" value="zf-HIT"/>
    <property type="match status" value="1"/>
</dbReference>
<dbReference type="FunFam" id="3.30.60.190:FF:000001">
    <property type="entry name" value="box C/D snoRNA protein 1"/>
    <property type="match status" value="1"/>
</dbReference>
<comment type="subunit">
    <text evidence="10">Interacts with FBL, SNU13, NOP58, NUFIP1, RUVBL1, RUVBL2 and TAF9. Interacts (via HIT-type zinc finger) with the RUVBL1/RUVBL2 complex in the presence of ADP.</text>
</comment>
<dbReference type="OrthoDB" id="272357at2759"/>
<keyword evidence="17" id="KW-1185">Reference proteome</keyword>
<evidence type="ECO:0000256" key="11">
    <source>
        <dbReference type="ARBA" id="ARBA00068630"/>
    </source>
</evidence>
<evidence type="ECO:0000259" key="15">
    <source>
        <dbReference type="PROSITE" id="PS51083"/>
    </source>
</evidence>
<comment type="caution">
    <text evidence="16">The sequence shown here is derived from an EMBL/GenBank/DDBJ whole genome shotgun (WGS) entry which is preliminary data.</text>
</comment>
<dbReference type="GO" id="GO:0000463">
    <property type="term" value="P:maturation of LSU-rRNA from tricistronic rRNA transcript (SSU-rRNA, 5.8S rRNA, LSU-rRNA)"/>
    <property type="evidence" value="ECO:0007669"/>
    <property type="project" value="TreeGrafter"/>
</dbReference>